<keyword evidence="1" id="KW-0808">Transferase</keyword>
<reference evidence="1" key="1">
    <citation type="submission" date="2020-05" db="EMBL/GenBank/DDBJ databases">
        <title>Evolutionary and genomic comparisons of hybrid uninucleate and nonhybrid Rhizoctonia fungi.</title>
        <authorList>
            <person name="Li C."/>
            <person name="Chen X."/>
        </authorList>
    </citation>
    <scope>NUCLEOTIDE SEQUENCE</scope>
    <source>
        <strain evidence="1">AG-1 IA</strain>
    </source>
</reference>
<dbReference type="AlphaFoldDB" id="A0A8H8T4K8"/>
<sequence length="285" mass="32012">MLANTQHGLTIKHARILYLTRVIPILTNGSPLWFLGRRQKSLLEPLRKVQNQGLRWLLGAFKTTPISCLEHLASIPPLHITCKKLVMNYLAKLRTIPKLSEVAKWLPTSWDTHTHTLNSNRCNNSKSLQSPIHFIASHSNPQIEFVSPYLNHLSNPSILFPDQIKIKDTTNGLKCNIYCNKILSKISILKECHASILGYSDGHAAVSNGIWKVGVGYIIHAEKRTLLLLVGIGLQANIYNAEMLGILLAFMKAKQIAENQGYCKICIYCNNQSAVKHCGKYGHWT</sequence>
<dbReference type="SUPFAM" id="SSF53098">
    <property type="entry name" value="Ribonuclease H-like"/>
    <property type="match status" value="1"/>
</dbReference>
<evidence type="ECO:0000313" key="2">
    <source>
        <dbReference type="Proteomes" id="UP000650533"/>
    </source>
</evidence>
<dbReference type="InterPro" id="IPR012337">
    <property type="entry name" value="RNaseH-like_sf"/>
</dbReference>
<keyword evidence="1" id="KW-0695">RNA-directed DNA polymerase</keyword>
<dbReference type="Proteomes" id="UP000650533">
    <property type="component" value="Chromosome 16"/>
</dbReference>
<name>A0A8H8T4K8_9AGAM</name>
<evidence type="ECO:0000313" key="1">
    <source>
        <dbReference type="EMBL" id="QRW27777.1"/>
    </source>
</evidence>
<dbReference type="KEGG" id="rsx:RhiXN_02372"/>
<keyword evidence="1" id="KW-0548">Nucleotidyltransferase</keyword>
<dbReference type="EMBL" id="CP059673">
    <property type="protein sequence ID" value="QRW27777.1"/>
    <property type="molecule type" value="Genomic_DNA"/>
</dbReference>
<dbReference type="GO" id="GO:0003964">
    <property type="term" value="F:RNA-directed DNA polymerase activity"/>
    <property type="evidence" value="ECO:0007669"/>
    <property type="project" value="UniProtKB-KW"/>
</dbReference>
<proteinExistence type="predicted"/>
<gene>
    <name evidence="1" type="ORF">RhiXN_02372</name>
</gene>
<accession>A0A8H8T4K8</accession>
<organism evidence="1 2">
    <name type="scientific">Rhizoctonia solani</name>
    <dbReference type="NCBI Taxonomy" id="456999"/>
    <lineage>
        <taxon>Eukaryota</taxon>
        <taxon>Fungi</taxon>
        <taxon>Dikarya</taxon>
        <taxon>Basidiomycota</taxon>
        <taxon>Agaricomycotina</taxon>
        <taxon>Agaricomycetes</taxon>
        <taxon>Cantharellales</taxon>
        <taxon>Ceratobasidiaceae</taxon>
        <taxon>Rhizoctonia</taxon>
    </lineage>
</organism>
<dbReference type="RefSeq" id="XP_043188014.1">
    <property type="nucleotide sequence ID" value="XM_043322191.1"/>
</dbReference>
<protein>
    <submittedName>
        <fullName evidence="1">RNA-directed DNA polymerase from mobile element jockey</fullName>
    </submittedName>
</protein>
<dbReference type="GeneID" id="67024654"/>